<dbReference type="EMBL" id="LFIW01000520">
    <property type="protein sequence ID" value="KZL86123.1"/>
    <property type="molecule type" value="Genomic_DNA"/>
</dbReference>
<keyword evidence="3" id="KW-1185">Reference proteome</keyword>
<evidence type="ECO:0000313" key="2">
    <source>
        <dbReference type="EMBL" id="KZL86123.1"/>
    </source>
</evidence>
<organism evidence="2 3">
    <name type="scientific">Colletotrichum incanum</name>
    <name type="common">Soybean anthracnose fungus</name>
    <dbReference type="NCBI Taxonomy" id="1573173"/>
    <lineage>
        <taxon>Eukaryota</taxon>
        <taxon>Fungi</taxon>
        <taxon>Dikarya</taxon>
        <taxon>Ascomycota</taxon>
        <taxon>Pezizomycotina</taxon>
        <taxon>Sordariomycetes</taxon>
        <taxon>Hypocreomycetidae</taxon>
        <taxon>Glomerellales</taxon>
        <taxon>Glomerellaceae</taxon>
        <taxon>Colletotrichum</taxon>
        <taxon>Colletotrichum spaethianum species complex</taxon>
    </lineage>
</organism>
<gene>
    <name evidence="2" type="ORF">CI238_09108</name>
</gene>
<keyword evidence="1" id="KW-0732">Signal</keyword>
<proteinExistence type="predicted"/>
<reference evidence="2 3" key="1">
    <citation type="submission" date="2015-06" db="EMBL/GenBank/DDBJ databases">
        <title>Survival trade-offs in plant roots during colonization by closely related pathogenic and mutualistic fungi.</title>
        <authorList>
            <person name="Hacquard S."/>
            <person name="Kracher B."/>
            <person name="Hiruma K."/>
            <person name="Weinman A."/>
            <person name="Muench P."/>
            <person name="Garrido Oter R."/>
            <person name="Ver Loren van Themaat E."/>
            <person name="Dallerey J.-F."/>
            <person name="Damm U."/>
            <person name="Henrissat B."/>
            <person name="Lespinet O."/>
            <person name="Thon M."/>
            <person name="Kemen E."/>
            <person name="McHardy A.C."/>
            <person name="Schulze-Lefert P."/>
            <person name="O'Connell R.J."/>
        </authorList>
    </citation>
    <scope>NUCLEOTIDE SEQUENCE [LARGE SCALE GENOMIC DNA]</scope>
    <source>
        <strain evidence="2 3">MAFF 238704</strain>
    </source>
</reference>
<feature type="signal peptide" evidence="1">
    <location>
        <begin position="1"/>
        <end position="19"/>
    </location>
</feature>
<protein>
    <submittedName>
        <fullName evidence="2">Uncharacterized protein</fullName>
    </submittedName>
</protein>
<feature type="chain" id="PRO_5007837915" evidence="1">
    <location>
        <begin position="20"/>
        <end position="184"/>
    </location>
</feature>
<comment type="caution">
    <text evidence="2">The sequence shown here is derived from an EMBL/GenBank/DDBJ whole genome shotgun (WGS) entry which is preliminary data.</text>
</comment>
<evidence type="ECO:0000256" key="1">
    <source>
        <dbReference type="SAM" id="SignalP"/>
    </source>
</evidence>
<name>A0A162NMY7_COLIC</name>
<sequence length="184" mass="19871">MIPNTVLLSLCAAIPLAQAAAVPSASTSEPAFELISEVFEAGQMVTNPDISIGAPAAGTVQKRQHAECWNNMMTTVQNQEAYIDDCENIAQSLATSALRIQLPPGRAEEFRSNQFRCKIIIRNQSQCQTYTPYRATLGVAAQSTMDHSPSLSQHSGWGFLTGNPNLIYIVEPLDVSPPTYSPGC</sequence>
<accession>A0A162NMY7</accession>
<dbReference type="AlphaFoldDB" id="A0A162NMY7"/>
<evidence type="ECO:0000313" key="3">
    <source>
        <dbReference type="Proteomes" id="UP000076584"/>
    </source>
</evidence>
<dbReference type="Proteomes" id="UP000076584">
    <property type="component" value="Unassembled WGS sequence"/>
</dbReference>